<gene>
    <name evidence="2" type="ORF">QEH52_02665</name>
</gene>
<dbReference type="Proteomes" id="UP001225316">
    <property type="component" value="Unassembled WGS sequence"/>
</dbReference>
<evidence type="ECO:0000259" key="1">
    <source>
        <dbReference type="Pfam" id="PF11790"/>
    </source>
</evidence>
<dbReference type="PANTHER" id="PTHR12631">
    <property type="entry name" value="ALPHA-L-IDURONIDASE"/>
    <property type="match status" value="1"/>
</dbReference>
<dbReference type="Gene3D" id="2.60.120.260">
    <property type="entry name" value="Galactose-binding domain-like"/>
    <property type="match status" value="3"/>
</dbReference>
<reference evidence="2 3" key="1">
    <citation type="submission" date="2023-04" db="EMBL/GenBank/DDBJ databases">
        <title>A novel bacteria isolated from coastal sediment.</title>
        <authorList>
            <person name="Liu X.-J."/>
            <person name="Du Z.-J."/>
        </authorList>
    </citation>
    <scope>NUCLEOTIDE SEQUENCE [LARGE SCALE GENOMIC DNA]</scope>
    <source>
        <strain evidence="2 3">SDUM461003</strain>
    </source>
</reference>
<dbReference type="Pfam" id="PF11790">
    <property type="entry name" value="Glyco_hydro_cc"/>
    <property type="match status" value="1"/>
</dbReference>
<protein>
    <recommendedName>
        <fullName evidence="1">Asl1-like glycosyl hydrolase catalytic domain-containing protein</fullName>
    </recommendedName>
</protein>
<dbReference type="PANTHER" id="PTHR12631:SF10">
    <property type="entry name" value="BETA-XYLOSIDASE-LIKE PROTEIN-RELATED"/>
    <property type="match status" value="1"/>
</dbReference>
<dbReference type="SUPFAM" id="SSF49785">
    <property type="entry name" value="Galactose-binding domain-like"/>
    <property type="match status" value="3"/>
</dbReference>
<dbReference type="InterPro" id="IPR008979">
    <property type="entry name" value="Galactose-bd-like_sf"/>
</dbReference>
<dbReference type="SUPFAM" id="SSF51445">
    <property type="entry name" value="(Trans)glycosidases"/>
    <property type="match status" value="1"/>
</dbReference>
<organism evidence="2 3">
    <name type="scientific">Thalassobacterium maritimum</name>
    <dbReference type="NCBI Taxonomy" id="3041265"/>
    <lineage>
        <taxon>Bacteria</taxon>
        <taxon>Pseudomonadati</taxon>
        <taxon>Verrucomicrobiota</taxon>
        <taxon>Opitutia</taxon>
        <taxon>Puniceicoccales</taxon>
        <taxon>Coraliomargaritaceae</taxon>
        <taxon>Thalassobacterium</taxon>
    </lineage>
</organism>
<proteinExistence type="predicted"/>
<evidence type="ECO:0000313" key="2">
    <source>
        <dbReference type="EMBL" id="MDQ8206395.1"/>
    </source>
</evidence>
<keyword evidence="3" id="KW-1185">Reference proteome</keyword>
<name>A0ABU1AQH4_9BACT</name>
<feature type="domain" description="Asl1-like glycosyl hydrolase catalytic" evidence="1">
    <location>
        <begin position="815"/>
        <end position="953"/>
    </location>
</feature>
<evidence type="ECO:0000313" key="3">
    <source>
        <dbReference type="Proteomes" id="UP001225316"/>
    </source>
</evidence>
<sequence>MNDRNLLGAPLTRIRRLRRRATFGLLMLCASCWPLGAQGLSILSGNQFTSTEDSQEYGGYGHYANPRAGVSYSYQDPVYTGGDELTEDSSNSKLLAGNIGSTDANDMVYLGNTSGVTVVSLTYDLGSICEVDTVDVWALCGEDTQIKKVTYSVSEDGVNYSGMGTVYPGYPAGDTVLQIRKTNSTPKLGRYVKVLVEEQTLDYTGDWSFRVSLGEVVVLGTPVEVEPEPEDPPLGPTGILSGNTFTSQEDFQHYGSLAYYGNPRSGVSYSYEDAVYTGGDELSEDPSAVKLKSGKVSSADAADMLYLGNTSGVTQISIVYDLGAECEVDTVDTWVFCGAGTQIKKVTSYISSNGVSYSTVKSSIVPYPSGDTMIQVSQTPGSPMTGRYVKVVIEERSLDYLDNWSYTASIGEIVIIGRAPDAAGPVFLLSDNHLRSSGTYNTSMLQIATGATYQWTTKEPFVTDGHLIGSDEDDANDGVGGLPDLTDGSDTQTDVSMVCTSSIGTEGDYAGVQFDLKDVYELGEIDLWTLADANSYMDGYEVLISNNGSDYTSLGFTVNTHPRSSNGMVNAWTGGLSGQNARYVKIIMHNANDSQQLTVGEIAIWGTRPYDIGLPVNSQAEVVPADARLKNYSKLYLDWSNYNHVVNDVNQYKIYIETQDFSTVSGLTPVKTISPGSKAQIGKVASYFALEPETTYYIAVTPLTSAGVEREDVTPLVLTTPGVIDTTGKIKHLFNINDPAYGAGQYTQHPDEWGNMLMKADLLKELGHIQKNRWFNHDGVVMDQYSRRGIAFHLFYNDPSKLSFDNSWGVWSFSTYNEPDLANRDVHAVAANISSNHAALKAADSRNVLFEPALGDTNTAGLTWLEDFYNSDGQNGAQVKTYFDVMDVHAYCKYADPYPAGLTAGVPEALLDKIDTLRALMSSHGDGNKPIVFTELGWSTYTGGAYLKKVDELTQRNYLVRAYIIAAAKDIKAIWWHNFQDNGTNPGSIEHNFGIIDWYGSPKPAYYGYYLMAKVLAEAEYDGVLAGVSHPNYGYQFLDQAAGQYITAVWAADEANRVATLLTADASLKIVGVDGSYTEASVSGGTAAVAISGAPVFIYSTAPLTMVTTN</sequence>
<accession>A0ABU1AQH4</accession>
<dbReference type="InterPro" id="IPR017853">
    <property type="entry name" value="GH"/>
</dbReference>
<dbReference type="EMBL" id="JARXHW010000004">
    <property type="protein sequence ID" value="MDQ8206395.1"/>
    <property type="molecule type" value="Genomic_DNA"/>
</dbReference>
<comment type="caution">
    <text evidence="2">The sequence shown here is derived from an EMBL/GenBank/DDBJ whole genome shotgun (WGS) entry which is preliminary data.</text>
</comment>
<dbReference type="InterPro" id="IPR051923">
    <property type="entry name" value="Glycosyl_Hydrolase_39"/>
</dbReference>
<dbReference type="RefSeq" id="WP_308948456.1">
    <property type="nucleotide sequence ID" value="NZ_JARXHW010000004.1"/>
</dbReference>
<dbReference type="InterPro" id="IPR024655">
    <property type="entry name" value="Asl1_glyco_hydro_catalytic"/>
</dbReference>
<dbReference type="Gene3D" id="3.20.20.80">
    <property type="entry name" value="Glycosidases"/>
    <property type="match status" value="1"/>
</dbReference>